<dbReference type="Proteomes" id="UP000199011">
    <property type="component" value="Unassembled WGS sequence"/>
</dbReference>
<sequence length="83" mass="9433">MLNIQNKMLQPSYDVVIVGGGQAGLCISHYLQKAGISHVVLEKETELTHSWRRKRWDNFALVTPNWQCLLPELLTKGKTLMAL</sequence>
<name>A0A1I5C533_9GAMM</name>
<dbReference type="Gene3D" id="3.50.50.60">
    <property type="entry name" value="FAD/NAD(P)-binding domain"/>
    <property type="match status" value="1"/>
</dbReference>
<dbReference type="Pfam" id="PF01494">
    <property type="entry name" value="FAD_binding_3"/>
    <property type="match status" value="1"/>
</dbReference>
<dbReference type="STRING" id="53341.SAMN05421579_12425"/>
<proteinExistence type="predicted"/>
<dbReference type="GO" id="GO:0071949">
    <property type="term" value="F:FAD binding"/>
    <property type="evidence" value="ECO:0007669"/>
    <property type="project" value="InterPro"/>
</dbReference>
<evidence type="ECO:0000313" key="2">
    <source>
        <dbReference type="EMBL" id="SFN82088.1"/>
    </source>
</evidence>
<dbReference type="InterPro" id="IPR036188">
    <property type="entry name" value="FAD/NAD-bd_sf"/>
</dbReference>
<dbReference type="InterPro" id="IPR002938">
    <property type="entry name" value="FAD-bd"/>
</dbReference>
<dbReference type="EMBL" id="FOVO01000024">
    <property type="protein sequence ID" value="SFN82088.1"/>
    <property type="molecule type" value="Genomic_DNA"/>
</dbReference>
<organism evidence="2 3">
    <name type="scientific">Xenorhabdus japonica</name>
    <dbReference type="NCBI Taxonomy" id="53341"/>
    <lineage>
        <taxon>Bacteria</taxon>
        <taxon>Pseudomonadati</taxon>
        <taxon>Pseudomonadota</taxon>
        <taxon>Gammaproteobacteria</taxon>
        <taxon>Enterobacterales</taxon>
        <taxon>Morganellaceae</taxon>
        <taxon>Xenorhabdus</taxon>
    </lineage>
</organism>
<evidence type="ECO:0000259" key="1">
    <source>
        <dbReference type="Pfam" id="PF01494"/>
    </source>
</evidence>
<reference evidence="3" key="1">
    <citation type="submission" date="2016-10" db="EMBL/GenBank/DDBJ databases">
        <authorList>
            <person name="Varghese N."/>
            <person name="Submissions S."/>
        </authorList>
    </citation>
    <scope>NUCLEOTIDE SEQUENCE [LARGE SCALE GENOMIC DNA]</scope>
    <source>
        <strain evidence="3">DSM 16522</strain>
    </source>
</reference>
<accession>A0A1I5C533</accession>
<feature type="domain" description="FAD-binding" evidence="1">
    <location>
        <begin position="13"/>
        <end position="49"/>
    </location>
</feature>
<dbReference type="AlphaFoldDB" id="A0A1I5C533"/>
<dbReference type="RefSeq" id="WP_245737372.1">
    <property type="nucleotide sequence ID" value="NZ_CAWRAH010000046.1"/>
</dbReference>
<evidence type="ECO:0000313" key="3">
    <source>
        <dbReference type="Proteomes" id="UP000199011"/>
    </source>
</evidence>
<keyword evidence="3" id="KW-1185">Reference proteome</keyword>
<protein>
    <submittedName>
        <fullName evidence="2">Putative flavoprotein involved in K+ transport</fullName>
    </submittedName>
</protein>
<dbReference type="SUPFAM" id="SSF51905">
    <property type="entry name" value="FAD/NAD(P)-binding domain"/>
    <property type="match status" value="1"/>
</dbReference>
<gene>
    <name evidence="2" type="ORF">SAMN05421579_12425</name>
</gene>